<proteinExistence type="predicted"/>
<name>A0A0L0NQ25_CANAR</name>
<evidence type="ECO:0000256" key="1">
    <source>
        <dbReference type="SAM" id="MobiDB-lite"/>
    </source>
</evidence>
<accession>A0A0L0NQ25</accession>
<comment type="caution">
    <text evidence="2">The sequence shown here is derived from an EMBL/GenBank/DDBJ whole genome shotgun (WGS) entry which is preliminary data.</text>
</comment>
<dbReference type="VEuPathDB" id="FungiDB:QG37_07394"/>
<gene>
    <name evidence="2" type="ORF">QG37_07394</name>
</gene>
<sequence>MAMLVAKTEGSKMPGRKVAGERKMPGRGVARKNAVAAEKSHFLAAQAIC</sequence>
<evidence type="ECO:0000313" key="3">
    <source>
        <dbReference type="Proteomes" id="UP000037122"/>
    </source>
</evidence>
<organism evidence="2 3">
    <name type="scientific">Candidozyma auris</name>
    <name type="common">Yeast</name>
    <name type="synonym">Candida auris</name>
    <dbReference type="NCBI Taxonomy" id="498019"/>
    <lineage>
        <taxon>Eukaryota</taxon>
        <taxon>Fungi</taxon>
        <taxon>Dikarya</taxon>
        <taxon>Ascomycota</taxon>
        <taxon>Saccharomycotina</taxon>
        <taxon>Pichiomycetes</taxon>
        <taxon>Metschnikowiaceae</taxon>
        <taxon>Candidozyma</taxon>
    </lineage>
</organism>
<dbReference type="EMBL" id="LGST01000057">
    <property type="protein sequence ID" value="KND96267.1"/>
    <property type="molecule type" value="Genomic_DNA"/>
</dbReference>
<protein>
    <submittedName>
        <fullName evidence="2">Uncharacterized protein</fullName>
    </submittedName>
</protein>
<feature type="region of interest" description="Disordered" evidence="1">
    <location>
        <begin position="1"/>
        <end position="27"/>
    </location>
</feature>
<reference evidence="3" key="1">
    <citation type="journal article" date="2015" name="BMC Genomics">
        <title>Draft genome of a commonly misdiagnosed multidrug resistant pathogen Candida auris.</title>
        <authorList>
            <person name="Chatterjee S."/>
            <person name="Alampalli S.V."/>
            <person name="Nageshan R.K."/>
            <person name="Chettiar S.T."/>
            <person name="Joshi S."/>
            <person name="Tatu U.S."/>
        </authorList>
    </citation>
    <scope>NUCLEOTIDE SEQUENCE [LARGE SCALE GENOMIC DNA]</scope>
    <source>
        <strain evidence="3">6684</strain>
    </source>
</reference>
<dbReference type="Proteomes" id="UP000037122">
    <property type="component" value="Unassembled WGS sequence"/>
</dbReference>
<evidence type="ECO:0000313" key="2">
    <source>
        <dbReference type="EMBL" id="KND96267.1"/>
    </source>
</evidence>
<dbReference type="AlphaFoldDB" id="A0A0L0NQ25"/>